<proteinExistence type="predicted"/>
<keyword evidence="1" id="KW-0812">Transmembrane</keyword>
<evidence type="ECO:0000313" key="3">
    <source>
        <dbReference type="Proteomes" id="UP001523401"/>
    </source>
</evidence>
<feature type="transmembrane region" description="Helical" evidence="1">
    <location>
        <begin position="220"/>
        <end position="237"/>
    </location>
</feature>
<reference evidence="2 3" key="1">
    <citation type="submission" date="2022-06" db="EMBL/GenBank/DDBJ databases">
        <title>Whole-genome of Asaia lannensis strain LMG 27011T.</title>
        <authorList>
            <person name="Sombolestani A."/>
        </authorList>
    </citation>
    <scope>NUCLEOTIDE SEQUENCE [LARGE SCALE GENOMIC DNA]</scope>
    <source>
        <strain evidence="2 3">NBRC 102526</strain>
    </source>
</reference>
<feature type="transmembrane region" description="Helical" evidence="1">
    <location>
        <begin position="294"/>
        <end position="322"/>
    </location>
</feature>
<gene>
    <name evidence="2" type="ORF">NF685_10740</name>
</gene>
<feature type="transmembrane region" description="Helical" evidence="1">
    <location>
        <begin position="196"/>
        <end position="214"/>
    </location>
</feature>
<sequence>MGETLHQIAQFLIPAWPLIAACLLILLPEARARSSARIFALAGLALTLVLTPLLYNQDLLARWGCLLASTVPLLAWREANGRIPTSLNFLASAVIMLALCAKSVLPVACLTGCAALVLALNETLVTSRAKQAWEPMRLRLAGLVMTLLGTSLTTLGADPALLRLGDLFMAVGLCLLAGLGLPGTSGRSIRADYRNAILLDMLLCLSAIALMLRLPERDMTHMVLLLAGLAGLWICVLTDQDSPRISVALAIIAAALPIGIVPSLLFLTSAFALAAEPVLPLPMRRWIQCGLPPWPGFAASCMVLAGLARSGILLTGLCGLALCVLASRCQLTSCFPASWRDRAIVLALLGLGLGAGIVTGWTTSLPSGGALPILSDWPLKWRAP</sequence>
<evidence type="ECO:0000256" key="1">
    <source>
        <dbReference type="SAM" id="Phobius"/>
    </source>
</evidence>
<evidence type="ECO:0000313" key="2">
    <source>
        <dbReference type="EMBL" id="MCO6160505.1"/>
    </source>
</evidence>
<feature type="transmembrane region" description="Helical" evidence="1">
    <location>
        <begin position="6"/>
        <end position="26"/>
    </location>
</feature>
<accession>A0ABT1CI07</accession>
<keyword evidence="1" id="KW-1133">Transmembrane helix</keyword>
<evidence type="ECO:0008006" key="4">
    <source>
        <dbReference type="Google" id="ProtNLM"/>
    </source>
</evidence>
<comment type="caution">
    <text evidence="2">The sequence shown here is derived from an EMBL/GenBank/DDBJ whole genome shotgun (WGS) entry which is preliminary data.</text>
</comment>
<feature type="transmembrane region" description="Helical" evidence="1">
    <location>
        <begin position="167"/>
        <end position="184"/>
    </location>
</feature>
<feature type="transmembrane region" description="Helical" evidence="1">
    <location>
        <begin position="343"/>
        <end position="362"/>
    </location>
</feature>
<feature type="transmembrane region" description="Helical" evidence="1">
    <location>
        <begin position="140"/>
        <end position="161"/>
    </location>
</feature>
<feature type="transmembrane region" description="Helical" evidence="1">
    <location>
        <begin position="38"/>
        <end position="55"/>
    </location>
</feature>
<dbReference type="RefSeq" id="WP_252849591.1">
    <property type="nucleotide sequence ID" value="NZ_BAPW01000004.1"/>
</dbReference>
<protein>
    <recommendedName>
        <fullName evidence="4">NADH:quinone oxidoreductase/Mrp antiporter membrane subunit domain-containing protein</fullName>
    </recommendedName>
</protein>
<dbReference type="Proteomes" id="UP001523401">
    <property type="component" value="Unassembled WGS sequence"/>
</dbReference>
<keyword evidence="3" id="KW-1185">Reference proteome</keyword>
<feature type="transmembrane region" description="Helical" evidence="1">
    <location>
        <begin position="89"/>
        <end position="120"/>
    </location>
</feature>
<dbReference type="EMBL" id="JAMXQU010000008">
    <property type="protein sequence ID" value="MCO6160505.1"/>
    <property type="molecule type" value="Genomic_DNA"/>
</dbReference>
<name>A0ABT1CI07_9PROT</name>
<feature type="transmembrane region" description="Helical" evidence="1">
    <location>
        <begin position="249"/>
        <end position="274"/>
    </location>
</feature>
<keyword evidence="1" id="KW-0472">Membrane</keyword>
<organism evidence="2 3">
    <name type="scientific">Asaia lannensis NBRC 102526</name>
    <dbReference type="NCBI Taxonomy" id="1307926"/>
    <lineage>
        <taxon>Bacteria</taxon>
        <taxon>Pseudomonadati</taxon>
        <taxon>Pseudomonadota</taxon>
        <taxon>Alphaproteobacteria</taxon>
        <taxon>Acetobacterales</taxon>
        <taxon>Acetobacteraceae</taxon>
        <taxon>Asaia</taxon>
    </lineage>
</organism>